<keyword evidence="3" id="KW-1185">Reference proteome</keyword>
<dbReference type="PANTHER" id="PTHR40078">
    <property type="entry name" value="INTEGRAL MEMBRANE PROTEIN-RELATED"/>
    <property type="match status" value="1"/>
</dbReference>
<dbReference type="OrthoDB" id="154912at2"/>
<sequence>MPGVRETGRMVRRLIQLYLGVALYGFSLALTVRANLGLSPWDVFHQGVAQRIGWRIGTVLIVTSLAVLLLWIPLRQRPGLGTISNAVLVGVAMNATLDVLPPAQTWWWRAILLVAGVVLNGFATAAYIGARLGPGPRDGLMTGLVGRTGRSVRLIRTGIEVVVLAIGWLLGGTVGIGTLAYAFGIGPITHFFMPLLVAPQKPPPQVDPEHFAPAND</sequence>
<feature type="transmembrane region" description="Helical" evidence="1">
    <location>
        <begin position="14"/>
        <end position="32"/>
    </location>
</feature>
<organism evidence="2 3">
    <name type="scientific">Enemella dayhoffiae</name>
    <dbReference type="NCBI Taxonomy" id="2016507"/>
    <lineage>
        <taxon>Bacteria</taxon>
        <taxon>Bacillati</taxon>
        <taxon>Actinomycetota</taxon>
        <taxon>Actinomycetes</taxon>
        <taxon>Propionibacteriales</taxon>
        <taxon>Propionibacteriaceae</taxon>
        <taxon>Enemella</taxon>
    </lineage>
</organism>
<dbReference type="Proteomes" id="UP000216311">
    <property type="component" value="Unassembled WGS sequence"/>
</dbReference>
<name>A0A255H9N7_9ACTN</name>
<keyword evidence="1" id="KW-0812">Transmembrane</keyword>
<reference evidence="2 3" key="1">
    <citation type="submission" date="2017-07" db="EMBL/GenBank/DDBJ databases">
        <title>Draft whole genome sequences of clinical Proprionibacteriaceae strains.</title>
        <authorList>
            <person name="Bernier A.-M."/>
            <person name="Bernard K."/>
            <person name="Domingo M.-C."/>
        </authorList>
    </citation>
    <scope>NUCLEOTIDE SEQUENCE [LARGE SCALE GENOMIC DNA]</scope>
    <source>
        <strain evidence="2 3">NML 130396</strain>
    </source>
</reference>
<keyword evidence="1" id="KW-1133">Transmembrane helix</keyword>
<feature type="transmembrane region" description="Helical" evidence="1">
    <location>
        <begin position="106"/>
        <end position="130"/>
    </location>
</feature>
<proteinExistence type="predicted"/>
<gene>
    <name evidence="2" type="ORF">CGZ93_04190</name>
</gene>
<dbReference type="EMBL" id="NMVQ01000004">
    <property type="protein sequence ID" value="OYO24309.1"/>
    <property type="molecule type" value="Genomic_DNA"/>
</dbReference>
<comment type="caution">
    <text evidence="2">The sequence shown here is derived from an EMBL/GenBank/DDBJ whole genome shotgun (WGS) entry which is preliminary data.</text>
</comment>
<dbReference type="AlphaFoldDB" id="A0A255H9N7"/>
<protein>
    <recommendedName>
        <fullName evidence="4">Membrane protein YczE</fullName>
    </recommendedName>
</protein>
<evidence type="ECO:0000313" key="2">
    <source>
        <dbReference type="EMBL" id="OYO24309.1"/>
    </source>
</evidence>
<evidence type="ECO:0000313" key="3">
    <source>
        <dbReference type="Proteomes" id="UP000216311"/>
    </source>
</evidence>
<evidence type="ECO:0000256" key="1">
    <source>
        <dbReference type="SAM" id="Phobius"/>
    </source>
</evidence>
<accession>A0A255H9N7</accession>
<dbReference type="Pfam" id="PF19700">
    <property type="entry name" value="DUF6198"/>
    <property type="match status" value="1"/>
</dbReference>
<feature type="transmembrane region" description="Helical" evidence="1">
    <location>
        <begin position="52"/>
        <end position="72"/>
    </location>
</feature>
<feature type="transmembrane region" description="Helical" evidence="1">
    <location>
        <begin position="79"/>
        <end position="100"/>
    </location>
</feature>
<dbReference type="InterPro" id="IPR038750">
    <property type="entry name" value="YczE/YyaS-like"/>
</dbReference>
<evidence type="ECO:0008006" key="4">
    <source>
        <dbReference type="Google" id="ProtNLM"/>
    </source>
</evidence>
<dbReference type="PANTHER" id="PTHR40078:SF1">
    <property type="entry name" value="INTEGRAL MEMBRANE PROTEIN"/>
    <property type="match status" value="1"/>
</dbReference>
<keyword evidence="1" id="KW-0472">Membrane</keyword>